<keyword evidence="3" id="KW-1185">Reference proteome</keyword>
<feature type="region of interest" description="Disordered" evidence="1">
    <location>
        <begin position="1"/>
        <end position="84"/>
    </location>
</feature>
<feature type="compositionally biased region" description="Basic and acidic residues" evidence="1">
    <location>
        <begin position="44"/>
        <end position="66"/>
    </location>
</feature>
<evidence type="ECO:0000313" key="2">
    <source>
        <dbReference type="EMBL" id="KAF2448535.1"/>
    </source>
</evidence>
<accession>A0A9P4UFX7</accession>
<organism evidence="2 3">
    <name type="scientific">Karstenula rhodostoma CBS 690.94</name>
    <dbReference type="NCBI Taxonomy" id="1392251"/>
    <lineage>
        <taxon>Eukaryota</taxon>
        <taxon>Fungi</taxon>
        <taxon>Dikarya</taxon>
        <taxon>Ascomycota</taxon>
        <taxon>Pezizomycotina</taxon>
        <taxon>Dothideomycetes</taxon>
        <taxon>Pleosporomycetidae</taxon>
        <taxon>Pleosporales</taxon>
        <taxon>Massarineae</taxon>
        <taxon>Didymosphaeriaceae</taxon>
        <taxon>Karstenula</taxon>
    </lineage>
</organism>
<reference evidence="2" key="1">
    <citation type="journal article" date="2020" name="Stud. Mycol.">
        <title>101 Dothideomycetes genomes: a test case for predicting lifestyles and emergence of pathogens.</title>
        <authorList>
            <person name="Haridas S."/>
            <person name="Albert R."/>
            <person name="Binder M."/>
            <person name="Bloem J."/>
            <person name="Labutti K."/>
            <person name="Salamov A."/>
            <person name="Andreopoulos B."/>
            <person name="Baker S."/>
            <person name="Barry K."/>
            <person name="Bills G."/>
            <person name="Bluhm B."/>
            <person name="Cannon C."/>
            <person name="Castanera R."/>
            <person name="Culley D."/>
            <person name="Daum C."/>
            <person name="Ezra D."/>
            <person name="Gonzalez J."/>
            <person name="Henrissat B."/>
            <person name="Kuo A."/>
            <person name="Liang C."/>
            <person name="Lipzen A."/>
            <person name="Lutzoni F."/>
            <person name="Magnuson J."/>
            <person name="Mondo S."/>
            <person name="Nolan M."/>
            <person name="Ohm R."/>
            <person name="Pangilinan J."/>
            <person name="Park H.-J."/>
            <person name="Ramirez L."/>
            <person name="Alfaro M."/>
            <person name="Sun H."/>
            <person name="Tritt A."/>
            <person name="Yoshinaga Y."/>
            <person name="Zwiers L.-H."/>
            <person name="Turgeon B."/>
            <person name="Goodwin S."/>
            <person name="Spatafora J."/>
            <person name="Crous P."/>
            <person name="Grigoriev I."/>
        </authorList>
    </citation>
    <scope>NUCLEOTIDE SEQUENCE</scope>
    <source>
        <strain evidence="2">CBS 690.94</strain>
    </source>
</reference>
<dbReference type="AlphaFoldDB" id="A0A9P4UFX7"/>
<feature type="region of interest" description="Disordered" evidence="1">
    <location>
        <begin position="144"/>
        <end position="177"/>
    </location>
</feature>
<evidence type="ECO:0000313" key="3">
    <source>
        <dbReference type="Proteomes" id="UP000799764"/>
    </source>
</evidence>
<comment type="caution">
    <text evidence="2">The sequence shown here is derived from an EMBL/GenBank/DDBJ whole genome shotgun (WGS) entry which is preliminary data.</text>
</comment>
<name>A0A9P4UFX7_9PLEO</name>
<sequence>MVSPFTGAPLSSTLRDLQAKRPPCSREPSPMAPCITLRSWGRSPAEHPRGTGRSRVEDDHAGEKGPPRRNTTTRWQGSRMSPPPPVTTAVAAYLAYLCPRRQKHPRTMELDAEQSIKLAPCTQDVAARWGRPPITTAVKRLAPPAHQRASSPVRLGRRSGSINAAEHEGRGPRSNPQARLLVIHCDTKAFSP</sequence>
<feature type="compositionally biased region" description="Polar residues" evidence="1">
    <location>
        <begin position="69"/>
        <end position="79"/>
    </location>
</feature>
<dbReference type="Proteomes" id="UP000799764">
    <property type="component" value="Unassembled WGS sequence"/>
</dbReference>
<gene>
    <name evidence="2" type="ORF">P171DRAFT_481598</name>
</gene>
<proteinExistence type="predicted"/>
<protein>
    <submittedName>
        <fullName evidence="2">Uncharacterized protein</fullName>
    </submittedName>
</protein>
<dbReference type="EMBL" id="MU001495">
    <property type="protein sequence ID" value="KAF2448535.1"/>
    <property type="molecule type" value="Genomic_DNA"/>
</dbReference>
<evidence type="ECO:0000256" key="1">
    <source>
        <dbReference type="SAM" id="MobiDB-lite"/>
    </source>
</evidence>